<name>A0ABM0GJT4_SACKO</name>
<sequence>MRLCSICKLLSAFLLSHCISGISANWQYECASNTDCTTEIPGRSLPCSIYTQRAGDTGLCSNLPVFSREYETPPPDLKLEDVTISMTIDTYTGYGDFPGLNVSVALPLALPGDEYMEGVQIILRGMTDNEILYYTYYNREICRVLNFQEADMERHDGDPERVHIYYDCLKPLSPGSRYEIQVNLVPYSIHGRPVSFVKTEFTLPSCEEYPRFHECYANSIKHSAAMWGPYVFDVYATGRYKNDIGVVIDLPPTEYELDAFRLLLYRKYHDKWIFIEYNNIIQKHEILYIQEEVPSATGELLTLFNKTVFRDLLAGEYILKLRPVPSNVEACGFANTNDCKVTVSSPINVTDVTKNSVESGVTVVQEAENSPKQHVTDLPIKTRKRNKNRSERKGKNRNGRKNRKGRGKDRDGRKGRRGQRKKNA</sequence>
<dbReference type="GeneID" id="100373699"/>
<feature type="compositionally biased region" description="Basic residues" evidence="1">
    <location>
        <begin position="394"/>
        <end position="424"/>
    </location>
</feature>
<evidence type="ECO:0000256" key="2">
    <source>
        <dbReference type="SAM" id="SignalP"/>
    </source>
</evidence>
<dbReference type="RefSeq" id="XP_002731405.1">
    <property type="nucleotide sequence ID" value="XM_002731359.2"/>
</dbReference>
<evidence type="ECO:0000313" key="4">
    <source>
        <dbReference type="RefSeq" id="XP_002731405.1"/>
    </source>
</evidence>
<feature type="region of interest" description="Disordered" evidence="1">
    <location>
        <begin position="365"/>
        <end position="424"/>
    </location>
</feature>
<feature type="signal peptide" evidence="2">
    <location>
        <begin position="1"/>
        <end position="24"/>
    </location>
</feature>
<accession>A0ABM0GJT4</accession>
<dbReference type="Proteomes" id="UP000694865">
    <property type="component" value="Unplaced"/>
</dbReference>
<feature type="chain" id="PRO_5046332270" evidence="2">
    <location>
        <begin position="25"/>
        <end position="424"/>
    </location>
</feature>
<evidence type="ECO:0000256" key="1">
    <source>
        <dbReference type="SAM" id="MobiDB-lite"/>
    </source>
</evidence>
<keyword evidence="2" id="KW-0732">Signal</keyword>
<proteinExistence type="predicted"/>
<keyword evidence="3" id="KW-1185">Reference proteome</keyword>
<reference evidence="4" key="1">
    <citation type="submission" date="2025-08" db="UniProtKB">
        <authorList>
            <consortium name="RefSeq"/>
        </authorList>
    </citation>
    <scope>IDENTIFICATION</scope>
    <source>
        <tissue evidence="4">Testes</tissue>
    </source>
</reference>
<protein>
    <submittedName>
        <fullName evidence="4">Uncharacterized protein LOC100373699</fullName>
    </submittedName>
</protein>
<organism evidence="3 4">
    <name type="scientific">Saccoglossus kowalevskii</name>
    <name type="common">Acorn worm</name>
    <dbReference type="NCBI Taxonomy" id="10224"/>
    <lineage>
        <taxon>Eukaryota</taxon>
        <taxon>Metazoa</taxon>
        <taxon>Hemichordata</taxon>
        <taxon>Enteropneusta</taxon>
        <taxon>Harrimaniidae</taxon>
        <taxon>Saccoglossus</taxon>
    </lineage>
</organism>
<evidence type="ECO:0000313" key="3">
    <source>
        <dbReference type="Proteomes" id="UP000694865"/>
    </source>
</evidence>
<gene>
    <name evidence="4" type="primary">LOC100373699</name>
</gene>